<sequence length="112" mass="12749">MTPNRKRPVWRKHRQRHDVDFSLRVTVFAIPATATAIGLMVGNCFQDLGAAINIRCIQFFQASLILGGGFKSTPDATDTFFIVKREPGQGFAFRVLQDLAIEVFRVRHREEE</sequence>
<keyword evidence="1" id="KW-0472">Membrane</keyword>
<name>A0A7C8Q591_ORBOL</name>
<evidence type="ECO:0000313" key="4">
    <source>
        <dbReference type="Proteomes" id="UP000472727"/>
    </source>
</evidence>
<reference evidence="2 4" key="1">
    <citation type="submission" date="2019-06" db="EMBL/GenBank/DDBJ databases">
        <authorList>
            <person name="Palmer J.M."/>
        </authorList>
    </citation>
    <scope>NUCLEOTIDE SEQUENCE [LARGE SCALE GENOMIC DNA]</scope>
    <source>
        <strain evidence="2 4">TWF106</strain>
        <strain evidence="3">TWF679</strain>
    </source>
</reference>
<dbReference type="EMBL" id="WIWT01000155">
    <property type="protein sequence ID" value="KAF3197653.1"/>
    <property type="molecule type" value="Genomic_DNA"/>
</dbReference>
<accession>A0A7C8Q591</accession>
<protein>
    <submittedName>
        <fullName evidence="2">Uncharacterized protein</fullName>
    </submittedName>
</protein>
<feature type="transmembrane region" description="Helical" evidence="1">
    <location>
        <begin position="21"/>
        <end position="41"/>
    </location>
</feature>
<keyword evidence="1" id="KW-1133">Transmembrane helix</keyword>
<dbReference type="Proteomes" id="UP000472727">
    <property type="component" value="Unassembled WGS sequence"/>
</dbReference>
<dbReference type="EMBL" id="WIWS01000320">
    <property type="protein sequence ID" value="KAF3193880.1"/>
    <property type="molecule type" value="Genomic_DNA"/>
</dbReference>
<dbReference type="AlphaFoldDB" id="A0A7C8Q591"/>
<gene>
    <name evidence="2" type="ORF">TWF106_006703</name>
    <name evidence="3" type="ORF">TWF679_011478</name>
</gene>
<keyword evidence="1" id="KW-0812">Transmembrane</keyword>
<organism evidence="2 4">
    <name type="scientific">Orbilia oligospora</name>
    <name type="common">Nematode-trapping fungus</name>
    <name type="synonym">Arthrobotrys oligospora</name>
    <dbReference type="NCBI Taxonomy" id="2813651"/>
    <lineage>
        <taxon>Eukaryota</taxon>
        <taxon>Fungi</taxon>
        <taxon>Dikarya</taxon>
        <taxon>Ascomycota</taxon>
        <taxon>Pezizomycotina</taxon>
        <taxon>Orbiliomycetes</taxon>
        <taxon>Orbiliales</taxon>
        <taxon>Orbiliaceae</taxon>
        <taxon>Orbilia</taxon>
    </lineage>
</organism>
<comment type="caution">
    <text evidence="2">The sequence shown here is derived from an EMBL/GenBank/DDBJ whole genome shotgun (WGS) entry which is preliminary data.</text>
</comment>
<proteinExistence type="predicted"/>
<evidence type="ECO:0000313" key="2">
    <source>
        <dbReference type="EMBL" id="KAF3193880.1"/>
    </source>
</evidence>
<evidence type="ECO:0000256" key="1">
    <source>
        <dbReference type="SAM" id="Phobius"/>
    </source>
</evidence>
<dbReference type="Proteomes" id="UP000614610">
    <property type="component" value="Unassembled WGS sequence"/>
</dbReference>
<evidence type="ECO:0000313" key="3">
    <source>
        <dbReference type="EMBL" id="KAF3197653.1"/>
    </source>
</evidence>